<dbReference type="Proteomes" id="UP000247702">
    <property type="component" value="Unassembled WGS sequence"/>
</dbReference>
<protein>
    <submittedName>
        <fullName evidence="1">Uncharacterized protein</fullName>
    </submittedName>
</protein>
<dbReference type="EMBL" id="BEXD01002472">
    <property type="protein sequence ID" value="GBB98433.1"/>
    <property type="molecule type" value="Genomic_DNA"/>
</dbReference>
<evidence type="ECO:0000313" key="1">
    <source>
        <dbReference type="EMBL" id="GBB98433.1"/>
    </source>
</evidence>
<organism evidence="1 2">
    <name type="scientific">Rhizophagus clarus</name>
    <dbReference type="NCBI Taxonomy" id="94130"/>
    <lineage>
        <taxon>Eukaryota</taxon>
        <taxon>Fungi</taxon>
        <taxon>Fungi incertae sedis</taxon>
        <taxon>Mucoromycota</taxon>
        <taxon>Glomeromycotina</taxon>
        <taxon>Glomeromycetes</taxon>
        <taxon>Glomerales</taxon>
        <taxon>Glomeraceae</taxon>
        <taxon>Rhizophagus</taxon>
    </lineage>
</organism>
<comment type="caution">
    <text evidence="1">The sequence shown here is derived from an EMBL/GenBank/DDBJ whole genome shotgun (WGS) entry which is preliminary data.</text>
</comment>
<gene>
    <name evidence="1" type="ORF">RclHR1_32220002</name>
</gene>
<sequence length="79" mass="9033">MEMIGKVDFSIFIYKDKTDLQNHLGVLRKHKCRATLRRQPDTDFRRAHIREGDECGHEPQIPTCRGALTALASGKNNII</sequence>
<keyword evidence="2" id="KW-1185">Reference proteome</keyword>
<reference evidence="1 2" key="1">
    <citation type="submission" date="2017-11" db="EMBL/GenBank/DDBJ databases">
        <title>The genome of Rhizophagus clarus HR1 reveals common genetic basis of auxotrophy among arbuscular mycorrhizal fungi.</title>
        <authorList>
            <person name="Kobayashi Y."/>
        </authorList>
    </citation>
    <scope>NUCLEOTIDE SEQUENCE [LARGE SCALE GENOMIC DNA]</scope>
    <source>
        <strain evidence="1 2">HR1</strain>
    </source>
</reference>
<name>A0A2Z6R866_9GLOM</name>
<proteinExistence type="predicted"/>
<accession>A0A2Z6R866</accession>
<dbReference type="AlphaFoldDB" id="A0A2Z6R866"/>
<evidence type="ECO:0000313" key="2">
    <source>
        <dbReference type="Proteomes" id="UP000247702"/>
    </source>
</evidence>